<dbReference type="InterPro" id="IPR058245">
    <property type="entry name" value="NreC/VraR/RcsB-like_REC"/>
</dbReference>
<dbReference type="InterPro" id="IPR036388">
    <property type="entry name" value="WH-like_DNA-bd_sf"/>
</dbReference>
<feature type="domain" description="Response regulatory" evidence="7">
    <location>
        <begin position="2"/>
        <end position="122"/>
    </location>
</feature>
<dbReference type="InterPro" id="IPR011006">
    <property type="entry name" value="CheY-like_superfamily"/>
</dbReference>
<keyword evidence="1 5" id="KW-0597">Phosphoprotein</keyword>
<dbReference type="Gene3D" id="3.40.50.2300">
    <property type="match status" value="1"/>
</dbReference>
<dbReference type="SMART" id="SM00421">
    <property type="entry name" value="HTH_LUXR"/>
    <property type="match status" value="1"/>
</dbReference>
<dbReference type="Pfam" id="PF00196">
    <property type="entry name" value="GerE"/>
    <property type="match status" value="1"/>
</dbReference>
<evidence type="ECO:0000256" key="5">
    <source>
        <dbReference type="PROSITE-ProRule" id="PRU00169"/>
    </source>
</evidence>
<dbReference type="CDD" id="cd06170">
    <property type="entry name" value="LuxR_C_like"/>
    <property type="match status" value="1"/>
</dbReference>
<evidence type="ECO:0000256" key="4">
    <source>
        <dbReference type="ARBA" id="ARBA00023163"/>
    </source>
</evidence>
<protein>
    <submittedName>
        <fullName evidence="8">DNA-binding NarL/FixJ family response regulator</fullName>
    </submittedName>
</protein>
<dbReference type="Proteomes" id="UP000572635">
    <property type="component" value="Unassembled WGS sequence"/>
</dbReference>
<reference evidence="8 9" key="1">
    <citation type="submission" date="2020-08" db="EMBL/GenBank/DDBJ databases">
        <title>Sequencing the genomes of 1000 actinobacteria strains.</title>
        <authorList>
            <person name="Klenk H.-P."/>
        </authorList>
    </citation>
    <scope>NUCLEOTIDE SEQUENCE [LARGE SCALE GENOMIC DNA]</scope>
    <source>
        <strain evidence="8 9">DSM 44551</strain>
    </source>
</reference>
<dbReference type="EMBL" id="JACHDB010000001">
    <property type="protein sequence ID" value="MBB5434657.1"/>
    <property type="molecule type" value="Genomic_DNA"/>
</dbReference>
<dbReference type="PRINTS" id="PR00038">
    <property type="entry name" value="HTHLUXR"/>
</dbReference>
<keyword evidence="4" id="KW-0804">Transcription</keyword>
<dbReference type="SMART" id="SM00448">
    <property type="entry name" value="REC"/>
    <property type="match status" value="1"/>
</dbReference>
<accession>A0A7W8QQB2</accession>
<keyword evidence="3 8" id="KW-0238">DNA-binding</keyword>
<dbReference type="Gene3D" id="1.10.10.10">
    <property type="entry name" value="Winged helix-like DNA-binding domain superfamily/Winged helix DNA-binding domain"/>
    <property type="match status" value="1"/>
</dbReference>
<dbReference type="Pfam" id="PF00072">
    <property type="entry name" value="Response_reg"/>
    <property type="match status" value="1"/>
</dbReference>
<dbReference type="GO" id="GO:0003677">
    <property type="term" value="F:DNA binding"/>
    <property type="evidence" value="ECO:0007669"/>
    <property type="project" value="UniProtKB-KW"/>
</dbReference>
<evidence type="ECO:0000259" key="6">
    <source>
        <dbReference type="PROSITE" id="PS50043"/>
    </source>
</evidence>
<evidence type="ECO:0000259" key="7">
    <source>
        <dbReference type="PROSITE" id="PS50110"/>
    </source>
</evidence>
<dbReference type="AlphaFoldDB" id="A0A7W8QQB2"/>
<dbReference type="GO" id="GO:0000160">
    <property type="term" value="P:phosphorelay signal transduction system"/>
    <property type="evidence" value="ECO:0007669"/>
    <property type="project" value="InterPro"/>
</dbReference>
<proteinExistence type="predicted"/>
<keyword evidence="9" id="KW-1185">Reference proteome</keyword>
<evidence type="ECO:0000256" key="1">
    <source>
        <dbReference type="ARBA" id="ARBA00022553"/>
    </source>
</evidence>
<dbReference type="RefSeq" id="WP_184395444.1">
    <property type="nucleotide sequence ID" value="NZ_BAAAJD010000060.1"/>
</dbReference>
<evidence type="ECO:0000313" key="9">
    <source>
        <dbReference type="Proteomes" id="UP000572635"/>
    </source>
</evidence>
<dbReference type="SUPFAM" id="SSF52172">
    <property type="entry name" value="CheY-like"/>
    <property type="match status" value="1"/>
</dbReference>
<feature type="domain" description="HTH luxR-type" evidence="6">
    <location>
        <begin position="144"/>
        <end position="209"/>
    </location>
</feature>
<dbReference type="PANTHER" id="PTHR43214">
    <property type="entry name" value="TWO-COMPONENT RESPONSE REGULATOR"/>
    <property type="match status" value="1"/>
</dbReference>
<dbReference type="PROSITE" id="PS50110">
    <property type="entry name" value="RESPONSE_REGULATORY"/>
    <property type="match status" value="1"/>
</dbReference>
<evidence type="ECO:0000256" key="3">
    <source>
        <dbReference type="ARBA" id="ARBA00023125"/>
    </source>
</evidence>
<organism evidence="8 9">
    <name type="scientific">Nocardiopsis composta</name>
    <dbReference type="NCBI Taxonomy" id="157465"/>
    <lineage>
        <taxon>Bacteria</taxon>
        <taxon>Bacillati</taxon>
        <taxon>Actinomycetota</taxon>
        <taxon>Actinomycetes</taxon>
        <taxon>Streptosporangiales</taxon>
        <taxon>Nocardiopsidaceae</taxon>
        <taxon>Nocardiopsis</taxon>
    </lineage>
</organism>
<evidence type="ECO:0000313" key="8">
    <source>
        <dbReference type="EMBL" id="MBB5434657.1"/>
    </source>
</evidence>
<feature type="modified residue" description="4-aspartylphosphate" evidence="5">
    <location>
        <position position="52"/>
    </location>
</feature>
<keyword evidence="2" id="KW-0805">Transcription regulation</keyword>
<name>A0A7W8QQB2_9ACTN</name>
<dbReference type="InterPro" id="IPR001789">
    <property type="entry name" value="Sig_transdc_resp-reg_receiver"/>
</dbReference>
<dbReference type="InterPro" id="IPR039420">
    <property type="entry name" value="WalR-like"/>
</dbReference>
<dbReference type="GO" id="GO:0006355">
    <property type="term" value="P:regulation of DNA-templated transcription"/>
    <property type="evidence" value="ECO:0007669"/>
    <property type="project" value="InterPro"/>
</dbReference>
<dbReference type="PANTHER" id="PTHR43214:SF24">
    <property type="entry name" value="TRANSCRIPTIONAL REGULATORY PROTEIN NARL-RELATED"/>
    <property type="match status" value="1"/>
</dbReference>
<comment type="caution">
    <text evidence="8">The sequence shown here is derived from an EMBL/GenBank/DDBJ whole genome shotgun (WGS) entry which is preliminary data.</text>
</comment>
<gene>
    <name evidence="8" type="ORF">HDA36_004741</name>
</gene>
<dbReference type="CDD" id="cd17535">
    <property type="entry name" value="REC_NarL-like"/>
    <property type="match status" value="1"/>
</dbReference>
<sequence length="216" mass="23144">MRVIVAEDSALLREGLVRLLEDEGHTVSAAVGDAGALLDAVAADPPDTVVADVRMPPTHTDEGLRAAVRIRREHPGVGVLVLSQYVERRYAVELFTENTEGVGYLLKDRVVEVEEFLSALERVGAGGAAFDPEVVRHLLAGGPRPDPLGRLTGRERAVLDLMAQGHTNASIAERLYVSQSAVEKHANAVFAKLDLGSAPGYSRRVLAVLRYIGAPP</sequence>
<dbReference type="PROSITE" id="PS50043">
    <property type="entry name" value="HTH_LUXR_2"/>
    <property type="match status" value="1"/>
</dbReference>
<evidence type="ECO:0000256" key="2">
    <source>
        <dbReference type="ARBA" id="ARBA00023015"/>
    </source>
</evidence>
<dbReference type="InterPro" id="IPR000792">
    <property type="entry name" value="Tscrpt_reg_LuxR_C"/>
</dbReference>